<comment type="caution">
    <text evidence="1">The sequence shown here is derived from an EMBL/GenBank/DDBJ whole genome shotgun (WGS) entry which is preliminary data.</text>
</comment>
<evidence type="ECO:0000313" key="2">
    <source>
        <dbReference type="Proteomes" id="UP000003465"/>
    </source>
</evidence>
<gene>
    <name evidence="1" type="ORF">PSYMO_11545</name>
</gene>
<reference evidence="1 2" key="1">
    <citation type="journal article" date="2011" name="PLoS Pathog.">
        <title>Dynamic evolution of pathogenicity revealed by sequencing and comparative genomics of 19 Pseudomonas syringae isolates.</title>
        <authorList>
            <person name="Baltrus D.A."/>
            <person name="Nishimura M.T."/>
            <person name="Romanchuk A."/>
            <person name="Chang J.H."/>
            <person name="Mukhtar M.S."/>
            <person name="Cherkis K."/>
            <person name="Roach J."/>
            <person name="Grant S.R."/>
            <person name="Jones C.D."/>
            <person name="Dangl J.L."/>
        </authorList>
    </citation>
    <scope>NUCLEOTIDE SEQUENCE [LARGE SCALE GENOMIC DNA]</scope>
    <source>
        <strain evidence="1 2">301020</strain>
    </source>
</reference>
<sequence length="139" mass="15815">MKLDEDTGMDNRAMLICERARRAAIDKLKGISLGDADAIQPLKTLSDPEQQTEQMCLSSIDLISVSAVIVRGHRIITDESIPEPWRTRFSIASLGSTRLPEGSYERDWIKFNTLWRQEIIMVRAHRQAQAVILHTRASR</sequence>
<proteinExistence type="predicted"/>
<dbReference type="EMBL" id="AEAG01000450">
    <property type="protein sequence ID" value="EGH22100.1"/>
    <property type="molecule type" value="Genomic_DNA"/>
</dbReference>
<dbReference type="Proteomes" id="UP000003465">
    <property type="component" value="Unassembled WGS sequence"/>
</dbReference>
<accession>A0A656G9V3</accession>
<protein>
    <submittedName>
        <fullName evidence="1">Uncharacterized protein</fullName>
    </submittedName>
</protein>
<organism evidence="1 2">
    <name type="scientific">Pseudomonas amygdali pv. mori str. 301020</name>
    <dbReference type="NCBI Taxonomy" id="629261"/>
    <lineage>
        <taxon>Bacteria</taxon>
        <taxon>Pseudomonadati</taxon>
        <taxon>Pseudomonadota</taxon>
        <taxon>Gammaproteobacteria</taxon>
        <taxon>Pseudomonadales</taxon>
        <taxon>Pseudomonadaceae</taxon>
        <taxon>Pseudomonas</taxon>
        <taxon>Pseudomonas amygdali</taxon>
    </lineage>
</organism>
<evidence type="ECO:0000313" key="1">
    <source>
        <dbReference type="EMBL" id="EGH22100.1"/>
    </source>
</evidence>
<name>A0A656G9V3_PSEA0</name>
<dbReference type="AlphaFoldDB" id="A0A656G9V3"/>